<keyword evidence="1 6" id="KW-0479">Metal-binding</keyword>
<keyword evidence="3 6" id="KW-0863">Zinc-finger</keyword>
<feature type="zinc finger region" description="C3H1-type" evidence="6">
    <location>
        <begin position="60"/>
        <end position="88"/>
    </location>
</feature>
<name>A0ABQ9J5D2_9CUCU</name>
<feature type="compositionally biased region" description="Low complexity" evidence="7">
    <location>
        <begin position="257"/>
        <end position="268"/>
    </location>
</feature>
<dbReference type="Proteomes" id="UP001162164">
    <property type="component" value="Unassembled WGS sequence"/>
</dbReference>
<dbReference type="SMART" id="SM00356">
    <property type="entry name" value="ZnF_C3H1"/>
    <property type="match status" value="2"/>
</dbReference>
<evidence type="ECO:0000256" key="4">
    <source>
        <dbReference type="ARBA" id="ARBA00022833"/>
    </source>
</evidence>
<keyword evidence="4 6" id="KW-0862">Zinc</keyword>
<evidence type="ECO:0000256" key="6">
    <source>
        <dbReference type="PROSITE-ProRule" id="PRU00723"/>
    </source>
</evidence>
<sequence>NNLSLLQGRCNREKPPCKYFHPPQHLKDQLLINGRNHLALKNALMQQMGLSPGQALVPGQVQAVVCREFQRGACKRAESECRFAHPADSVTANEDGTVTVCMDAVKGRCNRDPCRYFHPPLHLQAQIKAAQSRASAPAAVSPLLAPPAATAALEIGKKRPREPSTADTDLLLMDMKSVGSFYYDNFAFPAGMVPYKRPAADKSGVPVYQPNATTYQQLMQLQQPFVPVSCEYSTSPAPPPSSCASPTVPEAIQTISTTSQTQQQSHQQLTKESESTASGANTVTLPALPPPPSIPDPATLAKEVAQQNYAKALKLAAVNQSLVANHLNPLNYTGVSLNKQALTAAAAKCCFFEIPDVALPVWRHRFKFEPCSSLSSRYGTTELAQYGSPTAEFSVQSVFADENALHSR</sequence>
<evidence type="ECO:0000256" key="2">
    <source>
        <dbReference type="ARBA" id="ARBA00022737"/>
    </source>
</evidence>
<gene>
    <name evidence="9" type="ORF">NQ317_014775</name>
</gene>
<evidence type="ECO:0000256" key="5">
    <source>
        <dbReference type="ARBA" id="ARBA00038226"/>
    </source>
</evidence>
<protein>
    <recommendedName>
        <fullName evidence="8">C3H1-type domain-containing protein</fullName>
    </recommendedName>
</protein>
<organism evidence="9 10">
    <name type="scientific">Molorchus minor</name>
    <dbReference type="NCBI Taxonomy" id="1323400"/>
    <lineage>
        <taxon>Eukaryota</taxon>
        <taxon>Metazoa</taxon>
        <taxon>Ecdysozoa</taxon>
        <taxon>Arthropoda</taxon>
        <taxon>Hexapoda</taxon>
        <taxon>Insecta</taxon>
        <taxon>Pterygota</taxon>
        <taxon>Neoptera</taxon>
        <taxon>Endopterygota</taxon>
        <taxon>Coleoptera</taxon>
        <taxon>Polyphaga</taxon>
        <taxon>Cucujiformia</taxon>
        <taxon>Chrysomeloidea</taxon>
        <taxon>Cerambycidae</taxon>
        <taxon>Lamiinae</taxon>
        <taxon>Monochamini</taxon>
        <taxon>Molorchus</taxon>
    </lineage>
</organism>
<dbReference type="PROSITE" id="PS50103">
    <property type="entry name" value="ZF_C3H1"/>
    <property type="match status" value="2"/>
</dbReference>
<feature type="non-terminal residue" evidence="9">
    <location>
        <position position="1"/>
    </location>
</feature>
<evidence type="ECO:0000256" key="7">
    <source>
        <dbReference type="SAM" id="MobiDB-lite"/>
    </source>
</evidence>
<dbReference type="Pfam" id="PF22628">
    <property type="entry name" value="zf-CCCH_10"/>
    <property type="match status" value="2"/>
</dbReference>
<dbReference type="EMBL" id="JAPWTJ010001231">
    <property type="protein sequence ID" value="KAJ8973136.1"/>
    <property type="molecule type" value="Genomic_DNA"/>
</dbReference>
<feature type="region of interest" description="Disordered" evidence="7">
    <location>
        <begin position="257"/>
        <end position="298"/>
    </location>
</feature>
<reference evidence="9" key="1">
    <citation type="journal article" date="2023" name="Insect Mol. Biol.">
        <title>Genome sequencing provides insights into the evolution of gene families encoding plant cell wall-degrading enzymes in longhorned beetles.</title>
        <authorList>
            <person name="Shin N.R."/>
            <person name="Okamura Y."/>
            <person name="Kirsch R."/>
            <person name="Pauchet Y."/>
        </authorList>
    </citation>
    <scope>NUCLEOTIDE SEQUENCE</scope>
    <source>
        <strain evidence="9">MMC_N1</strain>
    </source>
</reference>
<comment type="caution">
    <text evidence="9">The sequence shown here is derived from an EMBL/GenBank/DDBJ whole genome shotgun (WGS) entry which is preliminary data.</text>
</comment>
<evidence type="ECO:0000256" key="3">
    <source>
        <dbReference type="ARBA" id="ARBA00022771"/>
    </source>
</evidence>
<proteinExistence type="inferred from homology"/>
<dbReference type="PANTHER" id="PTHR12675">
    <property type="entry name" value="MUSCLEBLIND-LIKE PROTEIN"/>
    <property type="match status" value="1"/>
</dbReference>
<dbReference type="PANTHER" id="PTHR12675:SF12">
    <property type="entry name" value="PROTEIN MUSCLEBLIND"/>
    <property type="match status" value="1"/>
</dbReference>
<dbReference type="Gene3D" id="3.30.1370.210">
    <property type="match status" value="2"/>
</dbReference>
<comment type="similarity">
    <text evidence="5">Belongs to the muscleblind family.</text>
</comment>
<evidence type="ECO:0000313" key="10">
    <source>
        <dbReference type="Proteomes" id="UP001162164"/>
    </source>
</evidence>
<feature type="domain" description="C3H1-type" evidence="8">
    <location>
        <begin position="95"/>
        <end position="121"/>
    </location>
</feature>
<dbReference type="InterPro" id="IPR054429">
    <property type="entry name" value="Znf-CCCH_Muscleblind-like"/>
</dbReference>
<feature type="domain" description="C3H1-type" evidence="8">
    <location>
        <begin position="60"/>
        <end position="88"/>
    </location>
</feature>
<dbReference type="InterPro" id="IPR000571">
    <property type="entry name" value="Znf_CCCH"/>
</dbReference>
<evidence type="ECO:0000313" key="9">
    <source>
        <dbReference type="EMBL" id="KAJ8973136.1"/>
    </source>
</evidence>
<evidence type="ECO:0000259" key="8">
    <source>
        <dbReference type="PROSITE" id="PS50103"/>
    </source>
</evidence>
<accession>A0ABQ9J5D2</accession>
<keyword evidence="2" id="KW-0677">Repeat</keyword>
<keyword evidence="10" id="KW-1185">Reference proteome</keyword>
<feature type="zinc finger region" description="C3H1-type" evidence="6">
    <location>
        <begin position="95"/>
        <end position="121"/>
    </location>
</feature>
<evidence type="ECO:0000256" key="1">
    <source>
        <dbReference type="ARBA" id="ARBA00022723"/>
    </source>
</evidence>